<proteinExistence type="predicted"/>
<accession>A0A3M7QY52</accession>
<name>A0A3M7QY52_BRAPC</name>
<dbReference type="EMBL" id="REGN01004793">
    <property type="protein sequence ID" value="RNA16149.1"/>
    <property type="molecule type" value="Genomic_DNA"/>
</dbReference>
<dbReference type="AlphaFoldDB" id="A0A3M7QY52"/>
<keyword evidence="2" id="KW-1185">Reference proteome</keyword>
<reference evidence="1 2" key="1">
    <citation type="journal article" date="2018" name="Sci. Rep.">
        <title>Genomic signatures of local adaptation to the degree of environmental predictability in rotifers.</title>
        <authorList>
            <person name="Franch-Gras L."/>
            <person name="Hahn C."/>
            <person name="Garcia-Roger E.M."/>
            <person name="Carmona M.J."/>
            <person name="Serra M."/>
            <person name="Gomez A."/>
        </authorList>
    </citation>
    <scope>NUCLEOTIDE SEQUENCE [LARGE SCALE GENOMIC DNA]</scope>
    <source>
        <strain evidence="1">HYR1</strain>
    </source>
</reference>
<dbReference type="Proteomes" id="UP000276133">
    <property type="component" value="Unassembled WGS sequence"/>
</dbReference>
<organism evidence="1 2">
    <name type="scientific">Brachionus plicatilis</name>
    <name type="common">Marine rotifer</name>
    <name type="synonym">Brachionus muelleri</name>
    <dbReference type="NCBI Taxonomy" id="10195"/>
    <lineage>
        <taxon>Eukaryota</taxon>
        <taxon>Metazoa</taxon>
        <taxon>Spiralia</taxon>
        <taxon>Gnathifera</taxon>
        <taxon>Rotifera</taxon>
        <taxon>Eurotatoria</taxon>
        <taxon>Monogononta</taxon>
        <taxon>Pseudotrocha</taxon>
        <taxon>Ploima</taxon>
        <taxon>Brachionidae</taxon>
        <taxon>Brachionus</taxon>
    </lineage>
</organism>
<evidence type="ECO:0000313" key="2">
    <source>
        <dbReference type="Proteomes" id="UP000276133"/>
    </source>
</evidence>
<evidence type="ECO:0000313" key="1">
    <source>
        <dbReference type="EMBL" id="RNA16149.1"/>
    </source>
</evidence>
<sequence>MFFKRILLKSVRIVRHILDKKIFKNIIALIIFGIETCSLFHLRIKSNLKQSNTILLNDSREGLKTMKAQKLFYHAFWADDESPLELSLIHVSKRKNKINSNLIETNFKINLKFNALTFSKIRKGAFRICLYLI</sequence>
<gene>
    <name evidence="1" type="ORF">BpHYR1_018298</name>
</gene>
<protein>
    <submittedName>
        <fullName evidence="1">Uncharacterized protein</fullName>
    </submittedName>
</protein>
<comment type="caution">
    <text evidence="1">The sequence shown here is derived from an EMBL/GenBank/DDBJ whole genome shotgun (WGS) entry which is preliminary data.</text>
</comment>